<feature type="transmembrane region" description="Helical" evidence="5">
    <location>
        <begin position="372"/>
        <end position="391"/>
    </location>
</feature>
<keyword evidence="2 5" id="KW-0812">Transmembrane</keyword>
<dbReference type="Proteomes" id="UP000315842">
    <property type="component" value="Unassembled WGS sequence"/>
</dbReference>
<organism evidence="7 8">
    <name type="scientific">Cellulomonas uda</name>
    <dbReference type="NCBI Taxonomy" id="1714"/>
    <lineage>
        <taxon>Bacteria</taxon>
        <taxon>Bacillati</taxon>
        <taxon>Actinomycetota</taxon>
        <taxon>Actinomycetes</taxon>
        <taxon>Micrococcales</taxon>
        <taxon>Cellulomonadaceae</taxon>
        <taxon>Cellulomonas</taxon>
    </lineage>
</organism>
<keyword evidence="3 5" id="KW-1133">Transmembrane helix</keyword>
<dbReference type="AlphaFoldDB" id="A0A4Y3KEC0"/>
<dbReference type="GO" id="GO:0140359">
    <property type="term" value="F:ABC-type transporter activity"/>
    <property type="evidence" value="ECO:0007669"/>
    <property type="project" value="InterPro"/>
</dbReference>
<dbReference type="PANTHER" id="PTHR43471">
    <property type="entry name" value="ABC TRANSPORTER PERMEASE"/>
    <property type="match status" value="1"/>
</dbReference>
<keyword evidence="8" id="KW-1185">Reference proteome</keyword>
<sequence>MSADARQGASTRQVAATGELGTSAAIRLVAAREITTRVRTRAFIWTTALFVAAVVLGGILLDVVGGQEPDATDVGFTPSAAQAASLFEATAKGMGVTVETHEVDDATVDERLQDGSLELVVTAVDPTLDVTVDDAVGQVLEPVLAAFAQQLALASAVTDLGGEPAEVAGQIADAQPQVTALDPEPVRDGGQIVAGYIAGILLFISLMTAGQLVAQGVVEEKSSRVVELLLATVRPAQLMAGKVLGIGVVGLLQVALVVAAGAGTATALGLLDASSLDIGTTAVWALVWFVVGFAMYALVLGALGALVSRQEDVGSVIGPVTTLMIVPYVLGISILPWDPTNSLATWLSFVPFCSPMLMPIRIALGAAETWEALLALGLSIALVPVLVWLAGRIYSGAILHSGSRMKIRDALRRA</sequence>
<evidence type="ECO:0000256" key="1">
    <source>
        <dbReference type="ARBA" id="ARBA00004141"/>
    </source>
</evidence>
<evidence type="ECO:0000259" key="6">
    <source>
        <dbReference type="Pfam" id="PF12698"/>
    </source>
</evidence>
<feature type="transmembrane region" description="Helical" evidence="5">
    <location>
        <begin position="193"/>
        <end position="214"/>
    </location>
</feature>
<dbReference type="GO" id="GO:0016020">
    <property type="term" value="C:membrane"/>
    <property type="evidence" value="ECO:0007669"/>
    <property type="project" value="UniProtKB-SubCell"/>
</dbReference>
<dbReference type="RefSeq" id="WP_141321073.1">
    <property type="nucleotide sequence ID" value="NZ_BJLP01000036.1"/>
</dbReference>
<comment type="subcellular location">
    <subcellularLocation>
        <location evidence="1">Membrane</location>
        <topology evidence="1">Multi-pass membrane protein</topology>
    </subcellularLocation>
</comment>
<gene>
    <name evidence="7" type="ORF">CUD01_21680</name>
</gene>
<reference evidence="7 8" key="1">
    <citation type="submission" date="2019-06" db="EMBL/GenBank/DDBJ databases">
        <title>Whole genome shotgun sequence of Cellulomonas uda NBRC 3747.</title>
        <authorList>
            <person name="Hosoyama A."/>
            <person name="Uohara A."/>
            <person name="Ohji S."/>
            <person name="Ichikawa N."/>
        </authorList>
    </citation>
    <scope>NUCLEOTIDE SEQUENCE [LARGE SCALE GENOMIC DNA]</scope>
    <source>
        <strain evidence="7 8">NBRC 3747</strain>
    </source>
</reference>
<protein>
    <submittedName>
        <fullName evidence="7">ABC transporter permease</fullName>
    </submittedName>
</protein>
<dbReference type="Pfam" id="PF12698">
    <property type="entry name" value="ABC2_membrane_3"/>
    <property type="match status" value="1"/>
</dbReference>
<comment type="caution">
    <text evidence="7">The sequence shown here is derived from an EMBL/GenBank/DDBJ whole genome shotgun (WGS) entry which is preliminary data.</text>
</comment>
<dbReference type="InterPro" id="IPR013525">
    <property type="entry name" value="ABC2_TM"/>
</dbReference>
<feature type="domain" description="ABC-2 type transporter transmembrane" evidence="6">
    <location>
        <begin position="42"/>
        <end position="390"/>
    </location>
</feature>
<evidence type="ECO:0000256" key="3">
    <source>
        <dbReference type="ARBA" id="ARBA00022989"/>
    </source>
</evidence>
<feature type="transmembrane region" description="Helical" evidence="5">
    <location>
        <begin position="243"/>
        <end position="271"/>
    </location>
</feature>
<proteinExistence type="predicted"/>
<evidence type="ECO:0000313" key="7">
    <source>
        <dbReference type="EMBL" id="GEA81724.1"/>
    </source>
</evidence>
<dbReference type="PANTHER" id="PTHR43471:SF3">
    <property type="entry name" value="ABC TRANSPORTER PERMEASE PROTEIN NATB"/>
    <property type="match status" value="1"/>
</dbReference>
<keyword evidence="4 5" id="KW-0472">Membrane</keyword>
<name>A0A4Y3KEC0_CELUD</name>
<evidence type="ECO:0000256" key="4">
    <source>
        <dbReference type="ARBA" id="ARBA00023136"/>
    </source>
</evidence>
<evidence type="ECO:0000313" key="8">
    <source>
        <dbReference type="Proteomes" id="UP000315842"/>
    </source>
</evidence>
<evidence type="ECO:0000256" key="5">
    <source>
        <dbReference type="SAM" id="Phobius"/>
    </source>
</evidence>
<dbReference type="EMBL" id="BJLP01000036">
    <property type="protein sequence ID" value="GEA81724.1"/>
    <property type="molecule type" value="Genomic_DNA"/>
</dbReference>
<accession>A0A4Y3KEC0</accession>
<feature type="transmembrane region" description="Helical" evidence="5">
    <location>
        <begin position="313"/>
        <end position="337"/>
    </location>
</feature>
<feature type="transmembrane region" description="Helical" evidence="5">
    <location>
        <begin position="283"/>
        <end position="306"/>
    </location>
</feature>
<feature type="transmembrane region" description="Helical" evidence="5">
    <location>
        <begin position="343"/>
        <end position="360"/>
    </location>
</feature>
<feature type="transmembrane region" description="Helical" evidence="5">
    <location>
        <begin position="42"/>
        <end position="61"/>
    </location>
</feature>
<evidence type="ECO:0000256" key="2">
    <source>
        <dbReference type="ARBA" id="ARBA00022692"/>
    </source>
</evidence>